<feature type="domain" description="Multidrug resistance protein MdtA-like barrel-sandwich hybrid" evidence="5">
    <location>
        <begin position="60"/>
        <end position="195"/>
    </location>
</feature>
<feature type="domain" description="Multidrug resistance protein MdtA-like beta-barrel" evidence="6">
    <location>
        <begin position="211"/>
        <end position="301"/>
    </location>
</feature>
<dbReference type="PROSITE" id="PS51257">
    <property type="entry name" value="PROKAR_LIPOPROTEIN"/>
    <property type="match status" value="1"/>
</dbReference>
<dbReference type="Proteomes" id="UP000826462">
    <property type="component" value="Chromosome 2"/>
</dbReference>
<comment type="similarity">
    <text evidence="2">Belongs to the membrane fusion protein (MFP) (TC 8.A.1) family.</text>
</comment>
<dbReference type="Gene3D" id="2.40.420.20">
    <property type="match status" value="1"/>
</dbReference>
<dbReference type="InterPro" id="IPR006143">
    <property type="entry name" value="RND_pump_MFP"/>
</dbReference>
<dbReference type="Pfam" id="PF25967">
    <property type="entry name" value="RND-MFP_C"/>
    <property type="match status" value="1"/>
</dbReference>
<evidence type="ECO:0000313" key="9">
    <source>
        <dbReference type="Proteomes" id="UP000826462"/>
    </source>
</evidence>
<keyword evidence="9" id="KW-1185">Reference proteome</keyword>
<protein>
    <submittedName>
        <fullName evidence="8">Efflux RND transporter periplasmic adaptor subunit</fullName>
    </submittedName>
</protein>
<evidence type="ECO:0000259" key="6">
    <source>
        <dbReference type="Pfam" id="PF25944"/>
    </source>
</evidence>
<proteinExistence type="inferred from homology"/>
<dbReference type="InterPro" id="IPR058627">
    <property type="entry name" value="MdtA-like_C"/>
</dbReference>
<evidence type="ECO:0000259" key="4">
    <source>
        <dbReference type="Pfam" id="PF25876"/>
    </source>
</evidence>
<organism evidence="8 9">
    <name type="scientific">Paraburkholderia edwinii</name>
    <dbReference type="NCBI Taxonomy" id="2861782"/>
    <lineage>
        <taxon>Bacteria</taxon>
        <taxon>Pseudomonadati</taxon>
        <taxon>Pseudomonadota</taxon>
        <taxon>Betaproteobacteria</taxon>
        <taxon>Burkholderiales</taxon>
        <taxon>Burkholderiaceae</taxon>
        <taxon>Paraburkholderia</taxon>
    </lineage>
</organism>
<name>A0ABX8UQW9_9BURK</name>
<evidence type="ECO:0000259" key="5">
    <source>
        <dbReference type="Pfam" id="PF25917"/>
    </source>
</evidence>
<sequence length="433" mass="45167">MKSFPLSGPLLCLLLVGLAACSKHKPPPPPPPHVSVVTVHKQDVPLTRDLVGRLSPYYSANVTARVSGVLLKRVYKEGSQVREGQLLFQIDPTFYKAQLDNNLALLAQDEATYVNNHITAVRNRKLLPVGSVSQQTVDNSDAAERTAAAKVKADQALVESSRINLDYTRVTSPISGIASQQLVTAGAVVGSSNSDTGASGTLLTTVQQIDPSYVNFTISAADLVTLRQAATKGSVALTNQNKTTVEVTLPDGSLYDKVGTLDFTDVTVNATTGAVNLRALVANPNQVLLPGMYVNLTINLGQQNNVILVPQQALLRDTVGSYMYTVSQDNKIVRKDITAAYQYKNSWIVTAGLDDGDRVLVTQLQSVHEAQPVVPVAWQPPAAAASGAAAASAPAAGPAAAPAATSAATPAAMTPGAAAASAPETASAASRAQ</sequence>
<accession>A0ABX8UQW9</accession>
<dbReference type="EMBL" id="CP080096">
    <property type="protein sequence ID" value="QYD71385.1"/>
    <property type="molecule type" value="Genomic_DNA"/>
</dbReference>
<dbReference type="NCBIfam" id="TIGR01730">
    <property type="entry name" value="RND_mfp"/>
    <property type="match status" value="1"/>
</dbReference>
<evidence type="ECO:0000259" key="7">
    <source>
        <dbReference type="Pfam" id="PF25967"/>
    </source>
</evidence>
<dbReference type="InterPro" id="IPR058626">
    <property type="entry name" value="MdtA-like_b-barrel"/>
</dbReference>
<feature type="domain" description="Multidrug resistance protein MdtA-like alpha-helical hairpin" evidence="4">
    <location>
        <begin position="99"/>
        <end position="168"/>
    </location>
</feature>
<feature type="domain" description="Multidrug resistance protein MdtA-like C-terminal permuted SH3" evidence="7">
    <location>
        <begin position="305"/>
        <end position="365"/>
    </location>
</feature>
<dbReference type="InterPro" id="IPR058625">
    <property type="entry name" value="MdtA-like_BSH"/>
</dbReference>
<dbReference type="InterPro" id="IPR058624">
    <property type="entry name" value="MdtA-like_HH"/>
</dbReference>
<evidence type="ECO:0000313" key="8">
    <source>
        <dbReference type="EMBL" id="QYD71385.1"/>
    </source>
</evidence>
<gene>
    <name evidence="8" type="ORF">KZJ38_30635</name>
</gene>
<comment type="subcellular location">
    <subcellularLocation>
        <location evidence="1">Cell envelope</location>
    </subcellularLocation>
</comment>
<dbReference type="Gene3D" id="2.40.30.170">
    <property type="match status" value="1"/>
</dbReference>
<dbReference type="PANTHER" id="PTHR30158">
    <property type="entry name" value="ACRA/E-RELATED COMPONENT OF DRUG EFFLUX TRANSPORTER"/>
    <property type="match status" value="1"/>
</dbReference>
<dbReference type="Pfam" id="PF25944">
    <property type="entry name" value="Beta-barrel_RND"/>
    <property type="match status" value="1"/>
</dbReference>
<dbReference type="Pfam" id="PF25876">
    <property type="entry name" value="HH_MFP_RND"/>
    <property type="match status" value="1"/>
</dbReference>
<dbReference type="Gene3D" id="2.40.50.100">
    <property type="match status" value="1"/>
</dbReference>
<dbReference type="Gene3D" id="1.10.287.470">
    <property type="entry name" value="Helix hairpin bin"/>
    <property type="match status" value="1"/>
</dbReference>
<dbReference type="SUPFAM" id="SSF111369">
    <property type="entry name" value="HlyD-like secretion proteins"/>
    <property type="match status" value="1"/>
</dbReference>
<dbReference type="RefSeq" id="WP_219800815.1">
    <property type="nucleotide sequence ID" value="NZ_CP080096.1"/>
</dbReference>
<reference evidence="8 9" key="1">
    <citation type="submission" date="2021-07" db="EMBL/GenBank/DDBJ databases">
        <title>Paraburkholderia edwinii protects Aspergillus sp. from phenazines by acting as a toxin sponge.</title>
        <authorList>
            <person name="Dahlstrom K.M."/>
            <person name="Newman D.K."/>
        </authorList>
    </citation>
    <scope>NUCLEOTIDE SEQUENCE [LARGE SCALE GENOMIC DNA]</scope>
    <source>
        <strain evidence="8 9">Pe01</strain>
    </source>
</reference>
<evidence type="ECO:0000256" key="3">
    <source>
        <dbReference type="SAM" id="MobiDB-lite"/>
    </source>
</evidence>
<evidence type="ECO:0000256" key="1">
    <source>
        <dbReference type="ARBA" id="ARBA00004196"/>
    </source>
</evidence>
<evidence type="ECO:0000256" key="2">
    <source>
        <dbReference type="ARBA" id="ARBA00009477"/>
    </source>
</evidence>
<dbReference type="PANTHER" id="PTHR30158:SF3">
    <property type="entry name" value="MULTIDRUG EFFLUX PUMP SUBUNIT ACRA-RELATED"/>
    <property type="match status" value="1"/>
</dbReference>
<dbReference type="Pfam" id="PF25917">
    <property type="entry name" value="BSH_RND"/>
    <property type="match status" value="1"/>
</dbReference>
<feature type="region of interest" description="Disordered" evidence="3">
    <location>
        <begin position="389"/>
        <end position="433"/>
    </location>
</feature>